<dbReference type="EMBL" id="CP034346">
    <property type="protein sequence ID" value="AZS14299.1"/>
    <property type="molecule type" value="Genomic_DNA"/>
</dbReference>
<keyword evidence="2 4" id="KW-0808">Transferase</keyword>
<dbReference type="GO" id="GO:0008168">
    <property type="term" value="F:methyltransferase activity"/>
    <property type="evidence" value="ECO:0007669"/>
    <property type="project" value="UniProtKB-KW"/>
</dbReference>
<accession>A0A3S9UVB0</accession>
<dbReference type="CDD" id="cd02440">
    <property type="entry name" value="AdoMet_MTases"/>
    <property type="match status" value="1"/>
</dbReference>
<keyword evidence="1 4" id="KW-0489">Methyltransferase</keyword>
<evidence type="ECO:0000313" key="4">
    <source>
        <dbReference type="EMBL" id="AZS14299.1"/>
    </source>
</evidence>
<protein>
    <submittedName>
        <fullName evidence="4">Class I SAM-dependent methyltransferase</fullName>
    </submittedName>
</protein>
<evidence type="ECO:0000313" key="5">
    <source>
        <dbReference type="Proteomes" id="UP000270678"/>
    </source>
</evidence>
<dbReference type="OrthoDB" id="9804312at2"/>
<evidence type="ECO:0000256" key="2">
    <source>
        <dbReference type="ARBA" id="ARBA00022679"/>
    </source>
</evidence>
<dbReference type="KEGG" id="plut:EI981_07370"/>
<name>A0A3S9UVB0_9BACL</name>
<feature type="domain" description="Methyltransferase" evidence="3">
    <location>
        <begin position="62"/>
        <end position="150"/>
    </location>
</feature>
<dbReference type="Gene3D" id="3.40.50.150">
    <property type="entry name" value="Vaccinia Virus protein VP39"/>
    <property type="match status" value="1"/>
</dbReference>
<dbReference type="AlphaFoldDB" id="A0A3S9UVB0"/>
<dbReference type="Proteomes" id="UP000270678">
    <property type="component" value="Chromosome"/>
</dbReference>
<organism evidence="4 5">
    <name type="scientific">Paenibacillus lutimineralis</name>
    <dbReference type="NCBI Taxonomy" id="2707005"/>
    <lineage>
        <taxon>Bacteria</taxon>
        <taxon>Bacillati</taxon>
        <taxon>Bacillota</taxon>
        <taxon>Bacilli</taxon>
        <taxon>Bacillales</taxon>
        <taxon>Paenibacillaceae</taxon>
        <taxon>Paenibacillus</taxon>
    </lineage>
</organism>
<sequence>MYRNLRWRDHVMSEHHSNIKSALRRAYDNHAELRESVGMELWKVEERDYVLETFQANEVRSILEIGAGPGRDSLFFKEHGFTLTAVDLSEEMVRLCKQKGLTAQVMDFYQLDFPDQTFDAVYAMNCLLHVPKSKLPDVLMEIRRILKQNGLFFLGLYGGVSTDSIWEQDTYEPKRYFAMYPDNEIQEIIQDYFKLDDFHTRFLGEGNPHFQSLLIRN</sequence>
<proteinExistence type="predicted"/>
<keyword evidence="5" id="KW-1185">Reference proteome</keyword>
<dbReference type="GO" id="GO:0032259">
    <property type="term" value="P:methylation"/>
    <property type="evidence" value="ECO:0007669"/>
    <property type="project" value="UniProtKB-KW"/>
</dbReference>
<reference evidence="5" key="1">
    <citation type="submission" date="2018-12" db="EMBL/GenBank/DDBJ databases">
        <title>Complete genome sequence of Paenibacillus sp. MBLB1234.</title>
        <authorList>
            <person name="Nam Y.-D."/>
            <person name="Kang J."/>
            <person name="Chung W.-H."/>
            <person name="Park Y.S."/>
        </authorList>
    </citation>
    <scope>NUCLEOTIDE SEQUENCE [LARGE SCALE GENOMIC DNA]</scope>
    <source>
        <strain evidence="5">MBLB1234</strain>
    </source>
</reference>
<dbReference type="PANTHER" id="PTHR43861">
    <property type="entry name" value="TRANS-ACONITATE 2-METHYLTRANSFERASE-RELATED"/>
    <property type="match status" value="1"/>
</dbReference>
<dbReference type="Pfam" id="PF13649">
    <property type="entry name" value="Methyltransf_25"/>
    <property type="match status" value="1"/>
</dbReference>
<dbReference type="PANTHER" id="PTHR43861:SF1">
    <property type="entry name" value="TRANS-ACONITATE 2-METHYLTRANSFERASE"/>
    <property type="match status" value="1"/>
</dbReference>
<dbReference type="SUPFAM" id="SSF53335">
    <property type="entry name" value="S-adenosyl-L-methionine-dependent methyltransferases"/>
    <property type="match status" value="1"/>
</dbReference>
<evidence type="ECO:0000259" key="3">
    <source>
        <dbReference type="Pfam" id="PF13649"/>
    </source>
</evidence>
<evidence type="ECO:0000256" key="1">
    <source>
        <dbReference type="ARBA" id="ARBA00022603"/>
    </source>
</evidence>
<gene>
    <name evidence="4" type="ORF">EI981_07370</name>
</gene>
<dbReference type="InterPro" id="IPR029063">
    <property type="entry name" value="SAM-dependent_MTases_sf"/>
</dbReference>
<dbReference type="InterPro" id="IPR041698">
    <property type="entry name" value="Methyltransf_25"/>
</dbReference>